<protein>
    <submittedName>
        <fullName evidence="5">GntR family transcriptional regulator</fullName>
    </submittedName>
</protein>
<keyword evidence="3" id="KW-0804">Transcription</keyword>
<dbReference type="Proteomes" id="UP001500979">
    <property type="component" value="Unassembled WGS sequence"/>
</dbReference>
<gene>
    <name evidence="5" type="ORF">GCM10010470_67040</name>
</gene>
<dbReference type="Pfam" id="PF00392">
    <property type="entry name" value="GntR"/>
    <property type="match status" value="1"/>
</dbReference>
<comment type="caution">
    <text evidence="5">The sequence shown here is derived from an EMBL/GenBank/DDBJ whole genome shotgun (WGS) entry which is preliminary data.</text>
</comment>
<dbReference type="InterPro" id="IPR011663">
    <property type="entry name" value="UTRA"/>
</dbReference>
<dbReference type="CDD" id="cd07377">
    <property type="entry name" value="WHTH_GntR"/>
    <property type="match status" value="1"/>
</dbReference>
<dbReference type="InterPro" id="IPR028978">
    <property type="entry name" value="Chorismate_lyase_/UTRA_dom_sf"/>
</dbReference>
<reference evidence="5 6" key="1">
    <citation type="journal article" date="2019" name="Int. J. Syst. Evol. Microbiol.">
        <title>The Global Catalogue of Microorganisms (GCM) 10K type strain sequencing project: providing services to taxonomists for standard genome sequencing and annotation.</title>
        <authorList>
            <consortium name="The Broad Institute Genomics Platform"/>
            <consortium name="The Broad Institute Genome Sequencing Center for Infectious Disease"/>
            <person name="Wu L."/>
            <person name="Ma J."/>
        </authorList>
    </citation>
    <scope>NUCLEOTIDE SEQUENCE [LARGE SCALE GENOMIC DNA]</scope>
    <source>
        <strain evidence="5 6">JCM 9383</strain>
    </source>
</reference>
<dbReference type="InterPro" id="IPR036388">
    <property type="entry name" value="WH-like_DNA-bd_sf"/>
</dbReference>
<evidence type="ECO:0000256" key="2">
    <source>
        <dbReference type="ARBA" id="ARBA00023125"/>
    </source>
</evidence>
<dbReference type="Pfam" id="PF07702">
    <property type="entry name" value="UTRA"/>
    <property type="match status" value="1"/>
</dbReference>
<feature type="domain" description="HTH gntR-type" evidence="4">
    <location>
        <begin position="1"/>
        <end position="68"/>
    </location>
</feature>
<dbReference type="InterPro" id="IPR050679">
    <property type="entry name" value="Bact_HTH_transcr_reg"/>
</dbReference>
<accession>A0ABN3VP21</accession>
<evidence type="ECO:0000259" key="4">
    <source>
        <dbReference type="PROSITE" id="PS50949"/>
    </source>
</evidence>
<dbReference type="RefSeq" id="WP_344686416.1">
    <property type="nucleotide sequence ID" value="NZ_BAAAUX010000053.1"/>
</dbReference>
<dbReference type="Gene3D" id="1.10.10.10">
    <property type="entry name" value="Winged helix-like DNA-binding domain superfamily/Winged helix DNA-binding domain"/>
    <property type="match status" value="1"/>
</dbReference>
<evidence type="ECO:0000256" key="1">
    <source>
        <dbReference type="ARBA" id="ARBA00023015"/>
    </source>
</evidence>
<dbReference type="SUPFAM" id="SSF46785">
    <property type="entry name" value="Winged helix' DNA-binding domain"/>
    <property type="match status" value="1"/>
</dbReference>
<dbReference type="SMART" id="SM00345">
    <property type="entry name" value="HTH_GNTR"/>
    <property type="match status" value="1"/>
</dbReference>
<dbReference type="PANTHER" id="PTHR44846">
    <property type="entry name" value="MANNOSYL-D-GLYCERATE TRANSPORT/METABOLISM SYSTEM REPRESSOR MNGR-RELATED"/>
    <property type="match status" value="1"/>
</dbReference>
<keyword evidence="6" id="KW-1185">Reference proteome</keyword>
<organism evidence="5 6">
    <name type="scientific">Saccharopolyspora taberi</name>
    <dbReference type="NCBI Taxonomy" id="60895"/>
    <lineage>
        <taxon>Bacteria</taxon>
        <taxon>Bacillati</taxon>
        <taxon>Actinomycetota</taxon>
        <taxon>Actinomycetes</taxon>
        <taxon>Pseudonocardiales</taxon>
        <taxon>Pseudonocardiaceae</taxon>
        <taxon>Saccharopolyspora</taxon>
    </lineage>
</organism>
<sequence length="196" mass="21259">MTAQDVADALRSAIETGEYRPGHQLPSKAAVRREFGISVATAQEVFNTLGREGLITGRRGAGVFVRHPARHTTVEALISGFDELEHDVAEAPAWVAAALRLEIGTAVDRGHQVTDDRLFTEWAPQVVHPNPTWSERYIQARAAAPDERELLDLRAGTPVLALHRTFYSDDGQAVRADRVTAVGAAYTVDLGQSPVG</sequence>
<name>A0ABN3VP21_9PSEU</name>
<keyword evidence="2" id="KW-0238">DNA-binding</keyword>
<keyword evidence="1" id="KW-0805">Transcription regulation</keyword>
<dbReference type="EMBL" id="BAAAUX010000053">
    <property type="protein sequence ID" value="GAA2822636.1"/>
    <property type="molecule type" value="Genomic_DNA"/>
</dbReference>
<evidence type="ECO:0000256" key="3">
    <source>
        <dbReference type="ARBA" id="ARBA00023163"/>
    </source>
</evidence>
<dbReference type="InterPro" id="IPR036390">
    <property type="entry name" value="WH_DNA-bd_sf"/>
</dbReference>
<dbReference type="PANTHER" id="PTHR44846:SF17">
    <property type="entry name" value="GNTR-FAMILY TRANSCRIPTIONAL REGULATOR"/>
    <property type="match status" value="1"/>
</dbReference>
<dbReference type="Gene3D" id="3.40.1410.10">
    <property type="entry name" value="Chorismate lyase-like"/>
    <property type="match status" value="1"/>
</dbReference>
<proteinExistence type="predicted"/>
<evidence type="ECO:0000313" key="5">
    <source>
        <dbReference type="EMBL" id="GAA2822636.1"/>
    </source>
</evidence>
<evidence type="ECO:0000313" key="6">
    <source>
        <dbReference type="Proteomes" id="UP001500979"/>
    </source>
</evidence>
<dbReference type="SUPFAM" id="SSF64288">
    <property type="entry name" value="Chorismate lyase-like"/>
    <property type="match status" value="1"/>
</dbReference>
<dbReference type="PROSITE" id="PS50949">
    <property type="entry name" value="HTH_GNTR"/>
    <property type="match status" value="1"/>
</dbReference>
<dbReference type="InterPro" id="IPR000524">
    <property type="entry name" value="Tscrpt_reg_HTH_GntR"/>
</dbReference>